<proteinExistence type="predicted"/>
<evidence type="ECO:0008006" key="6">
    <source>
        <dbReference type="Google" id="ProtNLM"/>
    </source>
</evidence>
<evidence type="ECO:0000313" key="5">
    <source>
        <dbReference type="Proteomes" id="UP001258017"/>
    </source>
</evidence>
<keyword evidence="2" id="KW-1133">Transmembrane helix</keyword>
<comment type="caution">
    <text evidence="4">The sequence shown here is derived from an EMBL/GenBank/DDBJ whole genome shotgun (WGS) entry which is preliminary data.</text>
</comment>
<name>A0AAD9RP79_9HYME</name>
<dbReference type="EMBL" id="JAIFRP010000030">
    <property type="protein sequence ID" value="KAK2583344.1"/>
    <property type="molecule type" value="Genomic_DNA"/>
</dbReference>
<reference evidence="4" key="2">
    <citation type="journal article" date="2023" name="Commun. Biol.">
        <title>Intrasexual cuticular hydrocarbon dimorphism in a wasp sheds light on hydrocarbon biosynthesis genes in Hymenoptera.</title>
        <authorList>
            <person name="Moris V.C."/>
            <person name="Podsiadlowski L."/>
            <person name="Martin S."/>
            <person name="Oeyen J.P."/>
            <person name="Donath A."/>
            <person name="Petersen M."/>
            <person name="Wilbrandt J."/>
            <person name="Misof B."/>
            <person name="Liedtke D."/>
            <person name="Thamm M."/>
            <person name="Scheiner R."/>
            <person name="Schmitt T."/>
            <person name="Niehuis O."/>
        </authorList>
    </citation>
    <scope>NUCLEOTIDE SEQUENCE</scope>
    <source>
        <strain evidence="4">GBR_01_08_01A</strain>
    </source>
</reference>
<protein>
    <recommendedName>
        <fullName evidence="6">Protein grindelwald</fullName>
    </recommendedName>
</protein>
<sequence length="240" mass="26728">MSALVTIIILGLCVSSPIAANLSLQGNKCGQKLCKSTEYCSQFDTQCKPCSTICDPGDHNHQPEDCIRDCQEYLHDQRYALRTELSQYEELRGEVDRLRTLLIVTLTLTCLAIIVIVYLLMKAFVRWNKIGSAIRNVFSKKWVKRTFQKATNNNKVQDDVEAAATNAKQNGLKLSMPTISATVASTQDTTNSNATPNTTSTPLSRRHPSEDTTLDYAYDNPAMTPSPEAAQLRTKRESSF</sequence>
<keyword evidence="5" id="KW-1185">Reference proteome</keyword>
<evidence type="ECO:0000256" key="1">
    <source>
        <dbReference type="SAM" id="MobiDB-lite"/>
    </source>
</evidence>
<gene>
    <name evidence="4" type="ORF">KPH14_009343</name>
</gene>
<keyword evidence="3" id="KW-0732">Signal</keyword>
<dbReference type="AlphaFoldDB" id="A0AAD9RP79"/>
<evidence type="ECO:0000256" key="2">
    <source>
        <dbReference type="SAM" id="Phobius"/>
    </source>
</evidence>
<reference evidence="4" key="1">
    <citation type="submission" date="2021-08" db="EMBL/GenBank/DDBJ databases">
        <authorList>
            <person name="Misof B."/>
            <person name="Oliver O."/>
            <person name="Podsiadlowski L."/>
            <person name="Donath A."/>
            <person name="Peters R."/>
            <person name="Mayer C."/>
            <person name="Rust J."/>
            <person name="Gunkel S."/>
            <person name="Lesny P."/>
            <person name="Martin S."/>
            <person name="Oeyen J.P."/>
            <person name="Petersen M."/>
            <person name="Panagiotis P."/>
            <person name="Wilbrandt J."/>
            <person name="Tanja T."/>
        </authorList>
    </citation>
    <scope>NUCLEOTIDE SEQUENCE</scope>
    <source>
        <strain evidence="4">GBR_01_08_01A</strain>
        <tissue evidence="4">Thorax + abdomen</tissue>
    </source>
</reference>
<feature type="compositionally biased region" description="Low complexity" evidence="1">
    <location>
        <begin position="189"/>
        <end position="202"/>
    </location>
</feature>
<feature type="region of interest" description="Disordered" evidence="1">
    <location>
        <begin position="184"/>
        <end position="240"/>
    </location>
</feature>
<keyword evidence="2" id="KW-0472">Membrane</keyword>
<evidence type="ECO:0000313" key="4">
    <source>
        <dbReference type="EMBL" id="KAK2583344.1"/>
    </source>
</evidence>
<accession>A0AAD9RP79</accession>
<feature type="signal peptide" evidence="3">
    <location>
        <begin position="1"/>
        <end position="19"/>
    </location>
</feature>
<feature type="transmembrane region" description="Helical" evidence="2">
    <location>
        <begin position="101"/>
        <end position="121"/>
    </location>
</feature>
<feature type="chain" id="PRO_5042255278" description="Protein grindelwald" evidence="3">
    <location>
        <begin position="20"/>
        <end position="240"/>
    </location>
</feature>
<evidence type="ECO:0000256" key="3">
    <source>
        <dbReference type="SAM" id="SignalP"/>
    </source>
</evidence>
<organism evidence="4 5">
    <name type="scientific">Odynerus spinipes</name>
    <dbReference type="NCBI Taxonomy" id="1348599"/>
    <lineage>
        <taxon>Eukaryota</taxon>
        <taxon>Metazoa</taxon>
        <taxon>Ecdysozoa</taxon>
        <taxon>Arthropoda</taxon>
        <taxon>Hexapoda</taxon>
        <taxon>Insecta</taxon>
        <taxon>Pterygota</taxon>
        <taxon>Neoptera</taxon>
        <taxon>Endopterygota</taxon>
        <taxon>Hymenoptera</taxon>
        <taxon>Apocrita</taxon>
        <taxon>Aculeata</taxon>
        <taxon>Vespoidea</taxon>
        <taxon>Vespidae</taxon>
        <taxon>Eumeninae</taxon>
        <taxon>Odynerus</taxon>
    </lineage>
</organism>
<dbReference type="Proteomes" id="UP001258017">
    <property type="component" value="Unassembled WGS sequence"/>
</dbReference>
<keyword evidence="2" id="KW-0812">Transmembrane</keyword>